<keyword evidence="2" id="KW-1133">Transmembrane helix</keyword>
<protein>
    <recommendedName>
        <fullName evidence="5">DUF2149 domain-containing protein</fullName>
    </recommendedName>
</protein>
<feature type="region of interest" description="Disordered" evidence="1">
    <location>
        <begin position="78"/>
        <end position="98"/>
    </location>
</feature>
<proteinExistence type="predicted"/>
<dbReference type="Proteomes" id="UP001589773">
    <property type="component" value="Unassembled WGS sequence"/>
</dbReference>
<comment type="caution">
    <text evidence="3">The sequence shown here is derived from an EMBL/GenBank/DDBJ whole genome shotgun (WGS) entry which is preliminary data.</text>
</comment>
<accession>A0ABV6FGE0</accession>
<feature type="transmembrane region" description="Helical" evidence="2">
    <location>
        <begin position="42"/>
        <end position="61"/>
    </location>
</feature>
<sequence length="117" mass="12290">MSAVNGTVNGGAVRGGRPARLRLYSRLDARFDHGDEDPRASLVNLVDVMLVFACGLIAAIAGTQGARPVPQPVEKGRQIERPADGAGQPGSGYDRVGEVYRDPKTGKLVLVEPPAAK</sequence>
<gene>
    <name evidence="3" type="ORF">ACFFJK_11910</name>
</gene>
<dbReference type="EMBL" id="JBHLWP010000011">
    <property type="protein sequence ID" value="MFC0252594.1"/>
    <property type="molecule type" value="Genomic_DNA"/>
</dbReference>
<evidence type="ECO:0000256" key="1">
    <source>
        <dbReference type="SAM" id="MobiDB-lite"/>
    </source>
</evidence>
<evidence type="ECO:0000256" key="2">
    <source>
        <dbReference type="SAM" id="Phobius"/>
    </source>
</evidence>
<keyword evidence="2" id="KW-0472">Membrane</keyword>
<reference evidence="3 4" key="1">
    <citation type="submission" date="2024-09" db="EMBL/GenBank/DDBJ databases">
        <authorList>
            <person name="Sun Q."/>
            <person name="Mori K."/>
        </authorList>
    </citation>
    <scope>NUCLEOTIDE SEQUENCE [LARGE SCALE GENOMIC DNA]</scope>
    <source>
        <strain evidence="3 4">CCM 7792</strain>
    </source>
</reference>
<evidence type="ECO:0008006" key="5">
    <source>
        <dbReference type="Google" id="ProtNLM"/>
    </source>
</evidence>
<evidence type="ECO:0000313" key="4">
    <source>
        <dbReference type="Proteomes" id="UP001589773"/>
    </source>
</evidence>
<organism evidence="3 4">
    <name type="scientific">Massilia consociata</name>
    <dbReference type="NCBI Taxonomy" id="760117"/>
    <lineage>
        <taxon>Bacteria</taxon>
        <taxon>Pseudomonadati</taxon>
        <taxon>Pseudomonadota</taxon>
        <taxon>Betaproteobacteria</taxon>
        <taxon>Burkholderiales</taxon>
        <taxon>Oxalobacteraceae</taxon>
        <taxon>Telluria group</taxon>
        <taxon>Massilia</taxon>
    </lineage>
</organism>
<keyword evidence="2" id="KW-0812">Transmembrane</keyword>
<dbReference type="RefSeq" id="WP_379679381.1">
    <property type="nucleotide sequence ID" value="NZ_JBHLWP010000011.1"/>
</dbReference>
<keyword evidence="4" id="KW-1185">Reference proteome</keyword>
<evidence type="ECO:0000313" key="3">
    <source>
        <dbReference type="EMBL" id="MFC0252594.1"/>
    </source>
</evidence>
<name>A0ABV6FGE0_9BURK</name>